<feature type="domain" description="M23ase beta-sheet core" evidence="3">
    <location>
        <begin position="75"/>
        <end position="167"/>
    </location>
</feature>
<dbReference type="SUPFAM" id="SSF51261">
    <property type="entry name" value="Duplicated hybrid motif"/>
    <property type="match status" value="1"/>
</dbReference>
<feature type="chain" id="PRO_5045491276" evidence="2">
    <location>
        <begin position="29"/>
        <end position="184"/>
    </location>
</feature>
<name>A0ABU7V6A4_9MICO</name>
<dbReference type="PANTHER" id="PTHR21666:SF289">
    <property type="entry name" value="L-ALA--D-GLU ENDOPEPTIDASE"/>
    <property type="match status" value="1"/>
</dbReference>
<dbReference type="CDD" id="cd12797">
    <property type="entry name" value="M23_peptidase"/>
    <property type="match status" value="1"/>
</dbReference>
<keyword evidence="5" id="KW-1185">Reference proteome</keyword>
<evidence type="ECO:0000256" key="2">
    <source>
        <dbReference type="SAM" id="SignalP"/>
    </source>
</evidence>
<keyword evidence="1 2" id="KW-0732">Signal</keyword>
<dbReference type="EC" id="3.4.-.-" evidence="4"/>
<evidence type="ECO:0000259" key="3">
    <source>
        <dbReference type="Pfam" id="PF01551"/>
    </source>
</evidence>
<sequence>MAHSRRVLTAVLALASAAGLAASSPASAAPPVFGSGTHTLRSADPAQMADHWIWPVSGFRILTAYVAPAHRYGPGHRGVDLALFGIRTVRSPAAGVVQFSGRVVDRDLITIDHGNGLVTTLEPVTSPLSRGDRVARGDEVGVVSEGGHTPVGAVHFGVRWQGEYINPLVLLGGVPRAVLLPCCG</sequence>
<gene>
    <name evidence="4" type="ORF">V2V91_08700</name>
</gene>
<accession>A0ABU7V6A4</accession>
<feature type="signal peptide" evidence="2">
    <location>
        <begin position="1"/>
        <end position="28"/>
    </location>
</feature>
<evidence type="ECO:0000313" key="4">
    <source>
        <dbReference type="EMBL" id="MEF2255212.1"/>
    </source>
</evidence>
<dbReference type="RefSeq" id="WP_331791542.1">
    <property type="nucleotide sequence ID" value="NZ_BAAAUO010000012.1"/>
</dbReference>
<protein>
    <submittedName>
        <fullName evidence="4">M23 family metallopeptidase</fullName>
        <ecNumber evidence="4">3.4.-.-</ecNumber>
    </submittedName>
</protein>
<dbReference type="EMBL" id="JAZHOV010000004">
    <property type="protein sequence ID" value="MEF2255212.1"/>
    <property type="molecule type" value="Genomic_DNA"/>
</dbReference>
<dbReference type="InterPro" id="IPR016047">
    <property type="entry name" value="M23ase_b-sheet_dom"/>
</dbReference>
<comment type="caution">
    <text evidence="4">The sequence shown here is derived from an EMBL/GenBank/DDBJ whole genome shotgun (WGS) entry which is preliminary data.</text>
</comment>
<dbReference type="PANTHER" id="PTHR21666">
    <property type="entry name" value="PEPTIDASE-RELATED"/>
    <property type="match status" value="1"/>
</dbReference>
<dbReference type="InterPro" id="IPR050570">
    <property type="entry name" value="Cell_wall_metabolism_enzyme"/>
</dbReference>
<dbReference type="InterPro" id="IPR011055">
    <property type="entry name" value="Dup_hybrid_motif"/>
</dbReference>
<dbReference type="Pfam" id="PF01551">
    <property type="entry name" value="Peptidase_M23"/>
    <property type="match status" value="1"/>
</dbReference>
<dbReference type="Proteomes" id="UP001351900">
    <property type="component" value="Unassembled WGS sequence"/>
</dbReference>
<organism evidence="4 5">
    <name type="scientific">Microbacterium schleiferi</name>
    <dbReference type="NCBI Taxonomy" id="69362"/>
    <lineage>
        <taxon>Bacteria</taxon>
        <taxon>Bacillati</taxon>
        <taxon>Actinomycetota</taxon>
        <taxon>Actinomycetes</taxon>
        <taxon>Micrococcales</taxon>
        <taxon>Microbacteriaceae</taxon>
        <taxon>Microbacterium</taxon>
    </lineage>
</organism>
<keyword evidence="4" id="KW-0378">Hydrolase</keyword>
<dbReference type="InterPro" id="IPR006311">
    <property type="entry name" value="TAT_signal"/>
</dbReference>
<reference evidence="4 5" key="1">
    <citation type="submission" date="2024-01" db="EMBL/GenBank/DDBJ databases">
        <title>the genome sequence of strain Microbacterium schleiferi NBRC 15075.</title>
        <authorList>
            <person name="Ding Y."/>
            <person name="Zhang G."/>
        </authorList>
    </citation>
    <scope>NUCLEOTIDE SEQUENCE [LARGE SCALE GENOMIC DNA]</scope>
    <source>
        <strain evidence="4 5">NBRC 15075</strain>
    </source>
</reference>
<evidence type="ECO:0000256" key="1">
    <source>
        <dbReference type="ARBA" id="ARBA00022729"/>
    </source>
</evidence>
<dbReference type="PROSITE" id="PS51318">
    <property type="entry name" value="TAT"/>
    <property type="match status" value="1"/>
</dbReference>
<proteinExistence type="predicted"/>
<dbReference type="Gene3D" id="2.70.70.10">
    <property type="entry name" value="Glucose Permease (Domain IIA)"/>
    <property type="match status" value="1"/>
</dbReference>
<dbReference type="GO" id="GO:0016787">
    <property type="term" value="F:hydrolase activity"/>
    <property type="evidence" value="ECO:0007669"/>
    <property type="project" value="UniProtKB-KW"/>
</dbReference>
<evidence type="ECO:0000313" key="5">
    <source>
        <dbReference type="Proteomes" id="UP001351900"/>
    </source>
</evidence>